<dbReference type="Pfam" id="PF01844">
    <property type="entry name" value="HNH"/>
    <property type="match status" value="1"/>
</dbReference>
<evidence type="ECO:0000313" key="3">
    <source>
        <dbReference type="Proteomes" id="UP001501787"/>
    </source>
</evidence>
<dbReference type="Gene3D" id="1.10.30.50">
    <property type="match status" value="1"/>
</dbReference>
<dbReference type="InterPro" id="IPR003615">
    <property type="entry name" value="HNH_nuc"/>
</dbReference>
<accession>A0ABP3FAM3</accession>
<keyword evidence="3" id="KW-1185">Reference proteome</keyword>
<dbReference type="Proteomes" id="UP001501787">
    <property type="component" value="Unassembled WGS sequence"/>
</dbReference>
<evidence type="ECO:0000259" key="1">
    <source>
        <dbReference type="SMART" id="SM00507"/>
    </source>
</evidence>
<dbReference type="InterPro" id="IPR002711">
    <property type="entry name" value="HNH"/>
</dbReference>
<gene>
    <name evidence="2" type="ORF">GCM10009129_00160</name>
</gene>
<dbReference type="InterPro" id="IPR011434">
    <property type="entry name" value="Ltp-like_HTH"/>
</dbReference>
<feature type="domain" description="HNH nuclease" evidence="1">
    <location>
        <begin position="220"/>
        <end position="276"/>
    </location>
</feature>
<dbReference type="PANTHER" id="PTHR33877:SF2">
    <property type="entry name" value="OS07G0170200 PROTEIN"/>
    <property type="match status" value="1"/>
</dbReference>
<dbReference type="InterPro" id="IPR036388">
    <property type="entry name" value="WH-like_DNA-bd_sf"/>
</dbReference>
<organism evidence="2 3">
    <name type="scientific">Psychrobacter aestuarii</name>
    <dbReference type="NCBI Taxonomy" id="556327"/>
    <lineage>
        <taxon>Bacteria</taxon>
        <taxon>Pseudomonadati</taxon>
        <taxon>Pseudomonadota</taxon>
        <taxon>Gammaproteobacteria</taxon>
        <taxon>Moraxellales</taxon>
        <taxon>Moraxellaceae</taxon>
        <taxon>Psychrobacter</taxon>
    </lineage>
</organism>
<evidence type="ECO:0000313" key="2">
    <source>
        <dbReference type="EMBL" id="GAA0307098.1"/>
    </source>
</evidence>
<dbReference type="RefSeq" id="WP_201504414.1">
    <property type="nucleotide sequence ID" value="NZ_BAAAFR010000001.1"/>
</dbReference>
<dbReference type="CDD" id="cd00085">
    <property type="entry name" value="HNHc"/>
    <property type="match status" value="1"/>
</dbReference>
<dbReference type="SMART" id="SM00507">
    <property type="entry name" value="HNHc"/>
    <property type="match status" value="1"/>
</dbReference>
<comment type="caution">
    <text evidence="2">The sequence shown here is derived from an EMBL/GenBank/DDBJ whole genome shotgun (WGS) entry which is preliminary data.</text>
</comment>
<name>A0ABP3FAM3_9GAMM</name>
<dbReference type="Pfam" id="PF07553">
    <property type="entry name" value="Lipoprotein_Ltp"/>
    <property type="match status" value="3"/>
</dbReference>
<dbReference type="PANTHER" id="PTHR33877">
    <property type="entry name" value="SLL1193 PROTEIN"/>
    <property type="match status" value="1"/>
</dbReference>
<proteinExistence type="predicted"/>
<reference evidence="3" key="1">
    <citation type="journal article" date="2019" name="Int. J. Syst. Evol. Microbiol.">
        <title>The Global Catalogue of Microorganisms (GCM) 10K type strain sequencing project: providing services to taxonomists for standard genome sequencing and annotation.</title>
        <authorList>
            <consortium name="The Broad Institute Genomics Platform"/>
            <consortium name="The Broad Institute Genome Sequencing Center for Infectious Disease"/>
            <person name="Wu L."/>
            <person name="Ma J."/>
        </authorList>
    </citation>
    <scope>NUCLEOTIDE SEQUENCE [LARGE SCALE GENOMIC DNA]</scope>
    <source>
        <strain evidence="3">JCM 16343</strain>
    </source>
</reference>
<dbReference type="EMBL" id="BAAAFR010000001">
    <property type="protein sequence ID" value="GAA0307098.1"/>
    <property type="molecule type" value="Genomic_DNA"/>
</dbReference>
<sequence>MYFKSKSFLIIKQKVSSHIKQCNELNTHIESLKNSYKDVEYIDYGEGELNDNSTYNMKRYKWAEKVRNRRTYQCSLSVVKNADDKPFKYFCKYFDVKPNEETLEKFEKVLNDFAAAEQGKVLLGKEKEEILSEIHNDIPSFIHKHHSKRIEEELGFDNFRFSDLYFPEYTFQYVSAGGNSRLNSKLVLNIDKLERFVKYLSDLIEFKNSVAGQRALMTPKLREKIKSRDDYTCQKCGLSTRDERNLLLEIDHIIPLSRGGITSEANLQTLCWRCNRSKGAKIDDSSFSEKELQSLNIIDSHRSIKIEAANSTKFQPINHISNKTTKNSEYHEKSLMTEPAIDTEQMNMEQLVNSEFIAEVNHIDDELDVTAATPIHHKKYELSPTQKRAVKSAKEHLEYTKYSRSALIDCLYTENDYSEKDAIVAVDSLNLDWGNQAIKSAKEALKYSAYSREQLINQLFIEDGYSLEEATLAVDKMNIDWKKQAIKSAKQCLKYSSYSREKLINELYLEGEYSLNEATAAVDLLNIDWNQQAVKSAKSHLKYSEYSHNELFQELHIDDEYTKNQANYAVEQIKKNK</sequence>
<dbReference type="InterPro" id="IPR052892">
    <property type="entry name" value="NA-targeting_endonuclease"/>
</dbReference>
<protein>
    <recommendedName>
        <fullName evidence="1">HNH nuclease domain-containing protein</fullName>
    </recommendedName>
</protein>
<dbReference type="Gene3D" id="1.10.10.10">
    <property type="entry name" value="Winged helix-like DNA-binding domain superfamily/Winged helix DNA-binding domain"/>
    <property type="match status" value="4"/>
</dbReference>